<gene>
    <name evidence="8" type="ORF">HMPREF0044_0184</name>
</gene>
<dbReference type="eggNOG" id="COG1264">
    <property type="taxonomic scope" value="Bacteria"/>
</dbReference>
<dbReference type="EMBL" id="ACFG01000004">
    <property type="protein sequence ID" value="EEH64447.1"/>
    <property type="molecule type" value="Genomic_DNA"/>
</dbReference>
<dbReference type="PANTHER" id="PTHR30009:SF4">
    <property type="entry name" value="PTS SYSTEM N-ACETYLGLUCOSAMINE-SPECIFIC EIICBA COMPONENT"/>
    <property type="match status" value="1"/>
</dbReference>
<keyword evidence="2" id="KW-0762">Sugar transport</keyword>
<dbReference type="GO" id="GO:0005886">
    <property type="term" value="C:plasma membrane"/>
    <property type="evidence" value="ECO:0007669"/>
    <property type="project" value="TreeGrafter"/>
</dbReference>
<evidence type="ECO:0000256" key="6">
    <source>
        <dbReference type="PROSITE-ProRule" id="PRU00421"/>
    </source>
</evidence>
<dbReference type="Proteomes" id="UP000010301">
    <property type="component" value="Unassembled WGS sequence"/>
</dbReference>
<evidence type="ECO:0000259" key="7">
    <source>
        <dbReference type="PROSITE" id="PS51098"/>
    </source>
</evidence>
<accession>C0VYE4</accession>
<name>C0VYE4_9ACTO</name>
<dbReference type="InterPro" id="IPR036878">
    <property type="entry name" value="Glu_permease_IIB"/>
</dbReference>
<feature type="domain" description="PTS EIIB type-1" evidence="7">
    <location>
        <begin position="4"/>
        <end position="80"/>
    </location>
</feature>
<evidence type="ECO:0000313" key="8">
    <source>
        <dbReference type="EMBL" id="EEH64447.1"/>
    </source>
</evidence>
<feature type="active site" description="Phosphocysteine intermediate; for EIIB activity" evidence="6">
    <location>
        <position position="26"/>
    </location>
</feature>
<protein>
    <submittedName>
        <fullName evidence="8">Phosphotransferase system, EIIB</fullName>
    </submittedName>
</protein>
<keyword evidence="3 8" id="KW-0808">Transferase</keyword>
<dbReference type="PROSITE" id="PS01035">
    <property type="entry name" value="PTS_EIIB_TYPE_1_CYS"/>
    <property type="match status" value="1"/>
</dbReference>
<dbReference type="InterPro" id="IPR001996">
    <property type="entry name" value="PTS_IIB_1"/>
</dbReference>
<reference evidence="8 9" key="1">
    <citation type="submission" date="2009-01" db="EMBL/GenBank/DDBJ databases">
        <authorList>
            <person name="Qin X."/>
            <person name="Bachman B."/>
            <person name="Battles P."/>
            <person name="Bell A."/>
            <person name="Bess C."/>
            <person name="Bickham C."/>
            <person name="Chaboub L."/>
            <person name="Chen D."/>
            <person name="Coyle M."/>
            <person name="Deiros D.R."/>
            <person name="Dinh H."/>
            <person name="Forbes L."/>
            <person name="Fowler G."/>
            <person name="Francisco L."/>
            <person name="Fu Q."/>
            <person name="Gubbala S."/>
            <person name="Hale W."/>
            <person name="Han Y."/>
            <person name="Hemphill L."/>
            <person name="Highlander S.K."/>
            <person name="Hirani K."/>
            <person name="Hogues M."/>
            <person name="Jackson L."/>
            <person name="Jakkamsetti A."/>
            <person name="Javaid M."/>
            <person name="Jiang H."/>
            <person name="Korchina V."/>
            <person name="Kovar C."/>
            <person name="Lara F."/>
            <person name="Lee S."/>
            <person name="Mata R."/>
            <person name="Mathew T."/>
            <person name="Moen C."/>
            <person name="Morales K."/>
            <person name="Munidasa M."/>
            <person name="Nazareth L."/>
            <person name="Ngo R."/>
            <person name="Nguyen L."/>
            <person name="Okwuonu G."/>
            <person name="Ongeri F."/>
            <person name="Patil S."/>
            <person name="Petrosino J."/>
            <person name="Pham C."/>
            <person name="Pham P."/>
            <person name="Pu L.-L."/>
            <person name="Puazo M."/>
            <person name="Raj R."/>
            <person name="Reid J."/>
            <person name="Rouhana J."/>
            <person name="Saada N."/>
            <person name="Shang Y."/>
            <person name="Simmons D."/>
            <person name="Thornton R."/>
            <person name="Warren J."/>
            <person name="Weissenberger G."/>
            <person name="Zhang J."/>
            <person name="Zhang L."/>
            <person name="Zhou C."/>
            <person name="Zhu D."/>
            <person name="Muzny D."/>
            <person name="Worley K."/>
            <person name="Gibbs R."/>
        </authorList>
    </citation>
    <scope>NUCLEOTIDE SEQUENCE [LARGE SCALE GENOMIC DNA]</scope>
    <source>
        <strain evidence="8 9">DSM 15436</strain>
    </source>
</reference>
<evidence type="ECO:0000256" key="5">
    <source>
        <dbReference type="ARBA" id="ARBA00022777"/>
    </source>
</evidence>
<dbReference type="GO" id="GO:0008982">
    <property type="term" value="F:protein-N(PI)-phosphohistidine-sugar phosphotransferase activity"/>
    <property type="evidence" value="ECO:0007669"/>
    <property type="project" value="InterPro"/>
</dbReference>
<evidence type="ECO:0000256" key="2">
    <source>
        <dbReference type="ARBA" id="ARBA00022597"/>
    </source>
</evidence>
<evidence type="ECO:0000256" key="1">
    <source>
        <dbReference type="ARBA" id="ARBA00022448"/>
    </source>
</evidence>
<dbReference type="InterPro" id="IPR050429">
    <property type="entry name" value="PTS_Glucose_EIICBA"/>
</dbReference>
<keyword evidence="4" id="KW-0598">Phosphotransferase system</keyword>
<dbReference type="Pfam" id="PF00367">
    <property type="entry name" value="PTS_EIIB"/>
    <property type="match status" value="1"/>
</dbReference>
<keyword evidence="1" id="KW-0813">Transport</keyword>
<dbReference type="GO" id="GO:0009401">
    <property type="term" value="P:phosphoenolpyruvate-dependent sugar phosphotransferase system"/>
    <property type="evidence" value="ECO:0007669"/>
    <property type="project" value="UniProtKB-KW"/>
</dbReference>
<evidence type="ECO:0000256" key="4">
    <source>
        <dbReference type="ARBA" id="ARBA00022683"/>
    </source>
</evidence>
<dbReference type="InterPro" id="IPR018113">
    <property type="entry name" value="PTrfase_EIIB_Cys"/>
</dbReference>
<dbReference type="HOGENOM" id="CLU_012312_8_4_11"/>
<sequence length="80" mass="8747">MLKKEQVQQLIEALGGSDNIEAVEPCITRLRFEIIDPAKVDVAKLRQPLCYGATVLGKAVQVIVGPEAEILLDDFVEQLG</sequence>
<dbReference type="AlphaFoldDB" id="C0VYE4"/>
<keyword evidence="9" id="KW-1185">Reference proteome</keyword>
<organism evidence="8 9">
    <name type="scientific">Gleimia coleocanis DSM 15436</name>
    <dbReference type="NCBI Taxonomy" id="525245"/>
    <lineage>
        <taxon>Bacteria</taxon>
        <taxon>Bacillati</taxon>
        <taxon>Actinomycetota</taxon>
        <taxon>Actinomycetes</taxon>
        <taxon>Actinomycetales</taxon>
        <taxon>Actinomycetaceae</taxon>
        <taxon>Gleimia</taxon>
    </lineage>
</organism>
<dbReference type="PROSITE" id="PS51098">
    <property type="entry name" value="PTS_EIIB_TYPE_1"/>
    <property type="match status" value="1"/>
</dbReference>
<evidence type="ECO:0000313" key="9">
    <source>
        <dbReference type="Proteomes" id="UP000010301"/>
    </source>
</evidence>
<comment type="caution">
    <text evidence="8">The sequence shown here is derived from an EMBL/GenBank/DDBJ whole genome shotgun (WGS) entry which is preliminary data.</text>
</comment>
<dbReference type="PANTHER" id="PTHR30009">
    <property type="entry name" value="CYTOCHROME C-TYPE SYNTHESIS PROTEIN AND PTS TRANSMEMBRANE COMPONENT"/>
    <property type="match status" value="1"/>
</dbReference>
<dbReference type="GO" id="GO:0015764">
    <property type="term" value="P:N-acetylglucosamine transport"/>
    <property type="evidence" value="ECO:0007669"/>
    <property type="project" value="TreeGrafter"/>
</dbReference>
<dbReference type="OrthoDB" id="2045873at2"/>
<dbReference type="Gene3D" id="3.30.1360.60">
    <property type="entry name" value="Glucose permease domain IIB"/>
    <property type="match status" value="1"/>
</dbReference>
<proteinExistence type="predicted"/>
<dbReference type="GO" id="GO:0090563">
    <property type="term" value="F:protein-phosphocysteine-sugar phosphotransferase activity"/>
    <property type="evidence" value="ECO:0007669"/>
    <property type="project" value="TreeGrafter"/>
</dbReference>
<keyword evidence="5" id="KW-0418">Kinase</keyword>
<dbReference type="GO" id="GO:0016301">
    <property type="term" value="F:kinase activity"/>
    <property type="evidence" value="ECO:0007669"/>
    <property type="project" value="UniProtKB-KW"/>
</dbReference>
<dbReference type="STRING" id="525245.HMPREF0044_0184"/>
<dbReference type="SUPFAM" id="SSF55604">
    <property type="entry name" value="Glucose permease domain IIB"/>
    <property type="match status" value="1"/>
</dbReference>
<evidence type="ECO:0000256" key="3">
    <source>
        <dbReference type="ARBA" id="ARBA00022679"/>
    </source>
</evidence>